<evidence type="ECO:0000313" key="1">
    <source>
        <dbReference type="EMBL" id="KAB1199204.1"/>
    </source>
</evidence>
<dbReference type="GO" id="GO:0006952">
    <property type="term" value="P:defense response"/>
    <property type="evidence" value="ECO:0007669"/>
    <property type="project" value="InterPro"/>
</dbReference>
<keyword evidence="2" id="KW-1185">Reference proteome</keyword>
<proteinExistence type="predicted"/>
<reference evidence="1 2" key="1">
    <citation type="journal article" date="2019" name="Plant Biotechnol. J.">
        <title>The red bayberry genome and genetic basis of sex determination.</title>
        <authorList>
            <person name="Jia H.M."/>
            <person name="Jia H.J."/>
            <person name="Cai Q.L."/>
            <person name="Wang Y."/>
            <person name="Zhao H.B."/>
            <person name="Yang W.F."/>
            <person name="Wang G.Y."/>
            <person name="Li Y.H."/>
            <person name="Zhan D.L."/>
            <person name="Shen Y.T."/>
            <person name="Niu Q.F."/>
            <person name="Chang L."/>
            <person name="Qiu J."/>
            <person name="Zhao L."/>
            <person name="Xie H.B."/>
            <person name="Fu W.Y."/>
            <person name="Jin J."/>
            <person name="Li X.W."/>
            <person name="Jiao Y."/>
            <person name="Zhou C.C."/>
            <person name="Tu T."/>
            <person name="Chai C.Y."/>
            <person name="Gao J.L."/>
            <person name="Fan L.J."/>
            <person name="van de Weg E."/>
            <person name="Wang J.Y."/>
            <person name="Gao Z.S."/>
        </authorList>
    </citation>
    <scope>NUCLEOTIDE SEQUENCE [LARGE SCALE GENOMIC DNA]</scope>
    <source>
        <tissue evidence="1">Leaves</tissue>
    </source>
</reference>
<name>A0A6A1UEU6_9ROSI</name>
<dbReference type="PANTHER" id="PTHR11017:SF573">
    <property type="entry name" value="ADP-RIBOSYL CYCLASE_CYCLIC ADP-RIBOSE HYDROLASE"/>
    <property type="match status" value="1"/>
</dbReference>
<dbReference type="AlphaFoldDB" id="A0A6A1UEU6"/>
<accession>A0A6A1UEU6</accession>
<evidence type="ECO:0000313" key="2">
    <source>
        <dbReference type="Proteomes" id="UP000516437"/>
    </source>
</evidence>
<comment type="caution">
    <text evidence="1">The sequence shown here is derived from an EMBL/GenBank/DDBJ whole genome shotgun (WGS) entry which is preliminary data.</text>
</comment>
<organism evidence="1 2">
    <name type="scientific">Morella rubra</name>
    <name type="common">Chinese bayberry</name>
    <dbReference type="NCBI Taxonomy" id="262757"/>
    <lineage>
        <taxon>Eukaryota</taxon>
        <taxon>Viridiplantae</taxon>
        <taxon>Streptophyta</taxon>
        <taxon>Embryophyta</taxon>
        <taxon>Tracheophyta</taxon>
        <taxon>Spermatophyta</taxon>
        <taxon>Magnoliopsida</taxon>
        <taxon>eudicotyledons</taxon>
        <taxon>Gunneridae</taxon>
        <taxon>Pentapetalae</taxon>
        <taxon>rosids</taxon>
        <taxon>fabids</taxon>
        <taxon>Fagales</taxon>
        <taxon>Myricaceae</taxon>
        <taxon>Morella</taxon>
    </lineage>
</organism>
<protein>
    <submittedName>
        <fullName evidence="1">Putative WRKY transcription factor 19</fullName>
    </submittedName>
</protein>
<dbReference type="OrthoDB" id="1749673at2759"/>
<dbReference type="InterPro" id="IPR044974">
    <property type="entry name" value="Disease_R_plants"/>
</dbReference>
<sequence length="242" mass="28211">MAFTRENNTGKKVVEGIVLELPLDKKERLSIGGFTEMKNLRILKLNNIILPENLWGKLCATIGHKHPLESIPTKELCILKWDVYPLKSLPTNFQANNYVELSIHGRDIKELWKGTKFISKDGRYIFDFLITGSSLVTSGISEWFNNTTTNYALATLQDRLRKREYCAYYFPSKERESEISLEELEDLPMDVKDCKVWLVYEDDTSLFYNSIAPHDLHSQYLGQYTWETARDEEMDSDEHLDR</sequence>
<dbReference type="EMBL" id="RXIC02000492">
    <property type="protein sequence ID" value="KAB1199204.1"/>
    <property type="molecule type" value="Genomic_DNA"/>
</dbReference>
<dbReference type="PANTHER" id="PTHR11017">
    <property type="entry name" value="LEUCINE-RICH REPEAT-CONTAINING PROTEIN"/>
    <property type="match status" value="1"/>
</dbReference>
<dbReference type="Proteomes" id="UP000516437">
    <property type="component" value="Unassembled WGS sequence"/>
</dbReference>
<gene>
    <name evidence="1" type="ORF">CJ030_MR0G027064</name>
</gene>